<dbReference type="InterPro" id="IPR036188">
    <property type="entry name" value="FAD/NAD-bd_sf"/>
</dbReference>
<dbReference type="Proteomes" id="UP000092544">
    <property type="component" value="Unassembled WGS sequence"/>
</dbReference>
<comment type="cofactor">
    <cofactor evidence="1 5">
        <name>FAD</name>
        <dbReference type="ChEBI" id="CHEBI:57692"/>
    </cofactor>
</comment>
<dbReference type="PROSITE" id="PS00623">
    <property type="entry name" value="GMC_OXRED_1"/>
    <property type="match status" value="1"/>
</dbReference>
<feature type="binding site" evidence="5">
    <location>
        <position position="216"/>
    </location>
    <ligand>
        <name>FAD</name>
        <dbReference type="ChEBI" id="CHEBI:57692"/>
    </ligand>
</feature>
<dbReference type="PANTHER" id="PTHR11552:SF147">
    <property type="entry name" value="CHOLINE DEHYDROGENASE, MITOCHONDRIAL"/>
    <property type="match status" value="1"/>
</dbReference>
<dbReference type="AlphaFoldDB" id="A0A1A8TLP6"/>
<evidence type="ECO:0000256" key="4">
    <source>
        <dbReference type="ARBA" id="ARBA00022827"/>
    </source>
</evidence>
<comment type="similarity">
    <text evidence="2 6">Belongs to the GMC oxidoreductase family.</text>
</comment>
<dbReference type="SUPFAM" id="SSF54373">
    <property type="entry name" value="FAD-linked reductases, C-terminal domain"/>
    <property type="match status" value="1"/>
</dbReference>
<proteinExistence type="inferred from homology"/>
<evidence type="ECO:0000259" key="7">
    <source>
        <dbReference type="PROSITE" id="PS00623"/>
    </source>
</evidence>
<dbReference type="Pfam" id="PF00732">
    <property type="entry name" value="GMC_oxred_N"/>
    <property type="match status" value="1"/>
</dbReference>
<dbReference type="RefSeq" id="WP_067017514.1">
    <property type="nucleotide sequence ID" value="NZ_FLOB01000006.1"/>
</dbReference>
<dbReference type="STRING" id="1792290.MSP8886_02846"/>
<dbReference type="GO" id="GO:0050660">
    <property type="term" value="F:flavin adenine dinucleotide binding"/>
    <property type="evidence" value="ECO:0007669"/>
    <property type="project" value="InterPro"/>
</dbReference>
<evidence type="ECO:0000256" key="5">
    <source>
        <dbReference type="PIRSR" id="PIRSR000137-2"/>
    </source>
</evidence>
<sequence length="529" mass="57880">MKSIDFIVVGGGSSGCTVTHRLVKAGFKVVLLEDGPKDDSIFVTMPATFIRVIGSKRSVIYESEPQPDAGGRKTYVPQGRTLGGGSSINAMIYIRGQKEDYDEWERNGCDGWGWENVLASFKRSENHMRLSEPFHGTNGPLRVSDTRFRHPLSQAFLKAAQQTGIPYNDDFNGEKQDGIGFYHTTTFDGRRGSTAATYLNEVENAPNLEVRTGCYVNKIIFDANNNATGIELRNESGKIEVLSVKKEVILAAGALSTPKILMLSGVGPKEQLSKHGISTLYDSPEVGENYQDHLEVSIYGRAKQPISLLGSDKGLKALSYGFQWTCFKTGLLTSNVVESGGFVDTSHCGRPDIQFHVLPTLVGDVDRDPIEGHGISINPCFLRPKSRGFARLRSANPTDSMIFESGALSHRDDVDTLIRGVKLARKIIRAPAMAELISEELRPSAKEDISDAEIEAHIRSHAKTVYHPVGTCRMGSDEQAVVDTKLRVNGVKGVRICDASIMPTIISGNTNAPTIMIAERCAEFILNEE</sequence>
<evidence type="ECO:0000256" key="3">
    <source>
        <dbReference type="ARBA" id="ARBA00022630"/>
    </source>
</evidence>
<evidence type="ECO:0000313" key="10">
    <source>
        <dbReference type="Proteomes" id="UP000092544"/>
    </source>
</evidence>
<dbReference type="InterPro" id="IPR012132">
    <property type="entry name" value="GMC_OxRdtase"/>
</dbReference>
<evidence type="ECO:0000256" key="6">
    <source>
        <dbReference type="RuleBase" id="RU003968"/>
    </source>
</evidence>
<keyword evidence="3 6" id="KW-0285">Flavoprotein</keyword>
<evidence type="ECO:0000259" key="8">
    <source>
        <dbReference type="PROSITE" id="PS00624"/>
    </source>
</evidence>
<reference evidence="9 10" key="1">
    <citation type="submission" date="2016-06" db="EMBL/GenBank/DDBJ databases">
        <authorList>
            <person name="Kjaerup R.B."/>
            <person name="Dalgaard T.S."/>
            <person name="Juul-Madsen H.R."/>
        </authorList>
    </citation>
    <scope>NUCLEOTIDE SEQUENCE [LARGE SCALE GENOMIC DNA]</scope>
    <source>
        <strain evidence="9 10">CECT 8886</strain>
    </source>
</reference>
<name>A0A1A8TLP6_9GAMM</name>
<keyword evidence="10" id="KW-1185">Reference proteome</keyword>
<gene>
    <name evidence="9" type="primary">alkJ_1</name>
    <name evidence="9" type="ORF">MSP8886_02846</name>
</gene>
<dbReference type="SUPFAM" id="SSF51905">
    <property type="entry name" value="FAD/NAD(P)-binding domain"/>
    <property type="match status" value="1"/>
</dbReference>
<protein>
    <submittedName>
        <fullName evidence="9">Alcohol dehydrogenase [acceptor]</fullName>
        <ecNumber evidence="9">1.1.99.-</ecNumber>
    </submittedName>
</protein>
<feature type="domain" description="Glucose-methanol-choline oxidoreductase N-terminal" evidence="8">
    <location>
        <begin position="253"/>
        <end position="267"/>
    </location>
</feature>
<keyword evidence="9" id="KW-0560">Oxidoreductase</keyword>
<dbReference type="PROSITE" id="PS00624">
    <property type="entry name" value="GMC_OXRED_2"/>
    <property type="match status" value="1"/>
</dbReference>
<dbReference type="PIRSF" id="PIRSF000137">
    <property type="entry name" value="Alcohol_oxidase"/>
    <property type="match status" value="1"/>
</dbReference>
<dbReference type="InterPro" id="IPR000172">
    <property type="entry name" value="GMC_OxRdtase_N"/>
</dbReference>
<feature type="domain" description="Glucose-methanol-choline oxidoreductase N-terminal" evidence="7">
    <location>
        <begin position="79"/>
        <end position="102"/>
    </location>
</feature>
<dbReference type="Pfam" id="PF05199">
    <property type="entry name" value="GMC_oxred_C"/>
    <property type="match status" value="1"/>
</dbReference>
<dbReference type="EC" id="1.1.99.-" evidence="9"/>
<dbReference type="InterPro" id="IPR007867">
    <property type="entry name" value="GMC_OxRtase_C"/>
</dbReference>
<evidence type="ECO:0000256" key="1">
    <source>
        <dbReference type="ARBA" id="ARBA00001974"/>
    </source>
</evidence>
<dbReference type="OrthoDB" id="9785276at2"/>
<dbReference type="PROSITE" id="PS51257">
    <property type="entry name" value="PROKAR_LIPOPROTEIN"/>
    <property type="match status" value="1"/>
</dbReference>
<organism evidence="9 10">
    <name type="scientific">Marinomonas spartinae</name>
    <dbReference type="NCBI Taxonomy" id="1792290"/>
    <lineage>
        <taxon>Bacteria</taxon>
        <taxon>Pseudomonadati</taxon>
        <taxon>Pseudomonadota</taxon>
        <taxon>Gammaproteobacteria</taxon>
        <taxon>Oceanospirillales</taxon>
        <taxon>Oceanospirillaceae</taxon>
        <taxon>Marinomonas</taxon>
    </lineage>
</organism>
<accession>A0A1A8TLP6</accession>
<evidence type="ECO:0000313" key="9">
    <source>
        <dbReference type="EMBL" id="SBS33714.1"/>
    </source>
</evidence>
<dbReference type="Gene3D" id="3.30.560.10">
    <property type="entry name" value="Glucose Oxidase, domain 3"/>
    <property type="match status" value="1"/>
</dbReference>
<dbReference type="Gene3D" id="3.50.50.60">
    <property type="entry name" value="FAD/NAD(P)-binding domain"/>
    <property type="match status" value="1"/>
</dbReference>
<dbReference type="PANTHER" id="PTHR11552">
    <property type="entry name" value="GLUCOSE-METHANOL-CHOLINE GMC OXIDOREDUCTASE"/>
    <property type="match status" value="1"/>
</dbReference>
<dbReference type="GO" id="GO:0016614">
    <property type="term" value="F:oxidoreductase activity, acting on CH-OH group of donors"/>
    <property type="evidence" value="ECO:0007669"/>
    <property type="project" value="InterPro"/>
</dbReference>
<evidence type="ECO:0000256" key="2">
    <source>
        <dbReference type="ARBA" id="ARBA00010790"/>
    </source>
</evidence>
<dbReference type="EMBL" id="FLOB01000006">
    <property type="protein sequence ID" value="SBS33714.1"/>
    <property type="molecule type" value="Genomic_DNA"/>
</dbReference>
<keyword evidence="4 5" id="KW-0274">FAD</keyword>